<dbReference type="Proteomes" id="UP000620139">
    <property type="component" value="Unassembled WGS sequence"/>
</dbReference>
<dbReference type="EMBL" id="JAEDAL010000001">
    <property type="protein sequence ID" value="MBH9551652.1"/>
    <property type="molecule type" value="Genomic_DNA"/>
</dbReference>
<accession>A0A931ITF1</accession>
<proteinExistence type="predicted"/>
<comment type="caution">
    <text evidence="1">The sequence shown here is derived from an EMBL/GenBank/DDBJ whole genome shotgun (WGS) entry which is preliminary data.</text>
</comment>
<reference evidence="1" key="1">
    <citation type="submission" date="2020-12" db="EMBL/GenBank/DDBJ databases">
        <title>The genome sequence of Inhella sp. 4Y17.</title>
        <authorList>
            <person name="Liu Y."/>
        </authorList>
    </citation>
    <scope>NUCLEOTIDE SEQUENCE</scope>
    <source>
        <strain evidence="1">4Y10</strain>
    </source>
</reference>
<protein>
    <submittedName>
        <fullName evidence="1">Uncharacterized protein</fullName>
    </submittedName>
</protein>
<sequence>MDTSRLSRRAVLALTVLAGTPPSLCASPRRVTALWSCTQLRVCLERLVKLELERRALPHSPRPGQELAKERLRTEQRLVELSGALTDLGTRRRQQVNRLLEEAEDLLQRLALPADALLGRSEALAARMGFVTLALSTEAADPDLAQQLDLLSRAGSTALRVGKLNFAAYQQRSAEMAVPASQALVEFQTALNVIGQHTLSAGATHELAQAQTQWVLFRASLGVNGLVKSADRLGDVATTTDRIAQSLGQLAIRLTQA</sequence>
<name>A0A931ITF1_9BURK</name>
<organism evidence="1 2">
    <name type="scientific">Inhella gelatinilytica</name>
    <dbReference type="NCBI Taxonomy" id="2795030"/>
    <lineage>
        <taxon>Bacteria</taxon>
        <taxon>Pseudomonadati</taxon>
        <taxon>Pseudomonadota</taxon>
        <taxon>Betaproteobacteria</taxon>
        <taxon>Burkholderiales</taxon>
        <taxon>Sphaerotilaceae</taxon>
        <taxon>Inhella</taxon>
    </lineage>
</organism>
<dbReference type="RefSeq" id="WP_198099255.1">
    <property type="nucleotide sequence ID" value="NZ_JAEDAL010000001.1"/>
</dbReference>
<keyword evidence="2" id="KW-1185">Reference proteome</keyword>
<evidence type="ECO:0000313" key="2">
    <source>
        <dbReference type="Proteomes" id="UP000620139"/>
    </source>
</evidence>
<dbReference type="AlphaFoldDB" id="A0A931ITF1"/>
<gene>
    <name evidence="1" type="ORF">I7X43_02215</name>
</gene>
<evidence type="ECO:0000313" key="1">
    <source>
        <dbReference type="EMBL" id="MBH9551652.1"/>
    </source>
</evidence>